<dbReference type="STRING" id="40149.A0A0E0DB97"/>
<name>A0A0E0DB97_9ORYZ</name>
<dbReference type="EnsemblPlants" id="OMERI04G03750.1">
    <property type="protein sequence ID" value="OMERI04G03750.1"/>
    <property type="gene ID" value="OMERI04G03750"/>
</dbReference>
<feature type="region of interest" description="Disordered" evidence="1">
    <location>
        <begin position="55"/>
        <end position="86"/>
    </location>
</feature>
<evidence type="ECO:0000256" key="1">
    <source>
        <dbReference type="SAM" id="MobiDB-lite"/>
    </source>
</evidence>
<organism evidence="3">
    <name type="scientific">Oryza meridionalis</name>
    <dbReference type="NCBI Taxonomy" id="40149"/>
    <lineage>
        <taxon>Eukaryota</taxon>
        <taxon>Viridiplantae</taxon>
        <taxon>Streptophyta</taxon>
        <taxon>Embryophyta</taxon>
        <taxon>Tracheophyta</taxon>
        <taxon>Spermatophyta</taxon>
        <taxon>Magnoliopsida</taxon>
        <taxon>Liliopsida</taxon>
        <taxon>Poales</taxon>
        <taxon>Poaceae</taxon>
        <taxon>BOP clade</taxon>
        <taxon>Oryzoideae</taxon>
        <taxon>Oryzeae</taxon>
        <taxon>Oryzinae</taxon>
        <taxon>Oryza</taxon>
    </lineage>
</organism>
<keyword evidence="4" id="KW-1185">Reference proteome</keyword>
<dbReference type="Pfam" id="PF10536">
    <property type="entry name" value="PMD"/>
    <property type="match status" value="1"/>
</dbReference>
<feature type="domain" description="Aminotransferase-like plant mobile" evidence="2">
    <location>
        <begin position="367"/>
        <end position="418"/>
    </location>
</feature>
<reference evidence="3" key="1">
    <citation type="submission" date="2015-04" db="UniProtKB">
        <authorList>
            <consortium name="EnsemblPlants"/>
        </authorList>
    </citation>
    <scope>IDENTIFICATION</scope>
</reference>
<proteinExistence type="predicted"/>
<dbReference type="Gramene" id="OMERI04G03750.1">
    <property type="protein sequence ID" value="OMERI04G03750.1"/>
    <property type="gene ID" value="OMERI04G03750"/>
</dbReference>
<dbReference type="AlphaFoldDB" id="A0A0E0DB97"/>
<sequence>MHSRWCMRHMGANFFKQFNSRQLMNMFKRLCKANQPTKFDELWKQLDEGTRTHIRSKQTNNNPQDVHVPQALEPMDDLIPSNGKKRRSSKNIKCFTHWIECEPNDKWALLHDTNGARHGIMTTNLAEAYNAVLHKLRPLPLTAFVEGIMHRTTMWMRTRRAAALQQMSNAQTPFCKKMAEYLQEKANKARFLTDRVLNAWSAEILGWRYLQHLVDTRGDKRIYVPDLDLLKVGKGRRQTRRLRNDMDASEAGGPVRRCEDCLQYGHRTRDCKNNKEDMEEEWPYPLLSKEIDARHRAKKISDGNSCSSQAVLIPRTAGWCGIDPRWKPRLSAADLLTFVQMMQARMHYDAREPKQKQMGAHSKRRQNIDKSLLMALVDRWRPETHTFHLPCGEMTITLQDVSMLTGLPLAGQAIVLPDSPEDWRDDIVRRPYMSVAVAHKDDYTDAVDDRPTFGTRWCYGPPQWARIQVHNVYEYFTEAFESLRENVVRWTPYTNEEAILRAPHGVSVLCYRDEAYWMTRKMLVYDIFFEGEKRQADNRYHRSMHSRMTPWIEAWSQALNDVVQETKAYDHNTYEQYKA</sequence>
<protein>
    <recommendedName>
        <fullName evidence="2">Aminotransferase-like plant mobile domain-containing protein</fullName>
    </recommendedName>
</protein>
<evidence type="ECO:0000313" key="3">
    <source>
        <dbReference type="EnsemblPlants" id="OMERI04G03750.1"/>
    </source>
</evidence>
<dbReference type="Proteomes" id="UP000008021">
    <property type="component" value="Chromosome 4"/>
</dbReference>
<dbReference type="GO" id="GO:0010073">
    <property type="term" value="P:meristem maintenance"/>
    <property type="evidence" value="ECO:0007669"/>
    <property type="project" value="InterPro"/>
</dbReference>
<dbReference type="PANTHER" id="PTHR46033">
    <property type="entry name" value="PROTEIN MAIN-LIKE 2"/>
    <property type="match status" value="1"/>
</dbReference>
<dbReference type="InterPro" id="IPR019557">
    <property type="entry name" value="AminoTfrase-like_pln_mobile"/>
</dbReference>
<dbReference type="PANTHER" id="PTHR46033:SF8">
    <property type="entry name" value="PROTEIN MAINTENANCE OF MERISTEMS-LIKE"/>
    <property type="match status" value="1"/>
</dbReference>
<evidence type="ECO:0000313" key="4">
    <source>
        <dbReference type="Proteomes" id="UP000008021"/>
    </source>
</evidence>
<dbReference type="HOGENOM" id="CLU_471254_0_0_1"/>
<dbReference type="InterPro" id="IPR044824">
    <property type="entry name" value="MAIN-like"/>
</dbReference>
<evidence type="ECO:0000259" key="2">
    <source>
        <dbReference type="Pfam" id="PF10536"/>
    </source>
</evidence>
<accession>A0A0E0DB97</accession>
<reference evidence="3" key="2">
    <citation type="submission" date="2018-05" db="EMBL/GenBank/DDBJ databases">
        <title>OmerRS3 (Oryza meridionalis Reference Sequence Version 3).</title>
        <authorList>
            <person name="Zhang J."/>
            <person name="Kudrna D."/>
            <person name="Lee S."/>
            <person name="Talag J."/>
            <person name="Welchert J."/>
            <person name="Wing R.A."/>
        </authorList>
    </citation>
    <scope>NUCLEOTIDE SEQUENCE [LARGE SCALE GENOMIC DNA]</scope>
    <source>
        <strain evidence="3">cv. OR44</strain>
    </source>
</reference>